<dbReference type="Proteomes" id="UP000484875">
    <property type="component" value="Unassembled WGS sequence"/>
</dbReference>
<feature type="non-terminal residue" evidence="1">
    <location>
        <position position="1"/>
    </location>
</feature>
<dbReference type="AlphaFoldDB" id="A0A845HPG6"/>
<evidence type="ECO:0000313" key="1">
    <source>
        <dbReference type="EMBL" id="MYN21202.1"/>
    </source>
</evidence>
<name>A0A845HPG6_9BURK</name>
<dbReference type="InterPro" id="IPR008979">
    <property type="entry name" value="Galactose-bd-like_sf"/>
</dbReference>
<comment type="caution">
    <text evidence="1">The sequence shown here is derived from an EMBL/GenBank/DDBJ whole genome shotgun (WGS) entry which is preliminary data.</text>
</comment>
<dbReference type="Gene3D" id="2.60.120.260">
    <property type="entry name" value="Galactose-binding domain-like"/>
    <property type="match status" value="1"/>
</dbReference>
<evidence type="ECO:0000313" key="2">
    <source>
        <dbReference type="Proteomes" id="UP000484875"/>
    </source>
</evidence>
<reference evidence="1 2" key="1">
    <citation type="submission" date="2019-12" db="EMBL/GenBank/DDBJ databases">
        <title>Novel species isolated from a subtropical stream in China.</title>
        <authorList>
            <person name="Lu H."/>
        </authorList>
    </citation>
    <scope>NUCLEOTIDE SEQUENCE [LARGE SCALE GENOMIC DNA]</scope>
    <source>
        <strain evidence="1 2">FT107W</strain>
    </source>
</reference>
<keyword evidence="2" id="KW-1185">Reference proteome</keyword>
<dbReference type="EMBL" id="WWCV01000160">
    <property type="protein sequence ID" value="MYN21202.1"/>
    <property type="molecule type" value="Genomic_DNA"/>
</dbReference>
<dbReference type="SUPFAM" id="SSF49785">
    <property type="entry name" value="Galactose-binding domain-like"/>
    <property type="match status" value="1"/>
</dbReference>
<protein>
    <submittedName>
        <fullName evidence="1">Beta-galactosidase</fullName>
    </submittedName>
</protein>
<organism evidence="1 2">
    <name type="scientific">Duganella vulcania</name>
    <dbReference type="NCBI Taxonomy" id="2692166"/>
    <lineage>
        <taxon>Bacteria</taxon>
        <taxon>Pseudomonadati</taxon>
        <taxon>Pseudomonadota</taxon>
        <taxon>Betaproteobacteria</taxon>
        <taxon>Burkholderiales</taxon>
        <taxon>Oxalobacteraceae</taxon>
        <taxon>Telluria group</taxon>
        <taxon>Duganella</taxon>
    </lineage>
</organism>
<sequence length="102" mass="10786">WGAPPLRQAAEALRWRTYRAPLGLRGDRNDGRARLVFGEIAGKAEVWLDGVKLGEKGAAQAGPLSLPLPKGAAWRTLTVLVEAQPDQPSGLTGPVLVEPGTP</sequence>
<proteinExistence type="predicted"/>
<accession>A0A845HPG6</accession>
<gene>
    <name evidence="1" type="ORF">GTP81_31150</name>
</gene>